<organism evidence="11 12">
    <name type="scientific">Leptobrachium leishanense</name>
    <name type="common">Leishan spiny toad</name>
    <dbReference type="NCBI Taxonomy" id="445787"/>
    <lineage>
        <taxon>Eukaryota</taxon>
        <taxon>Metazoa</taxon>
        <taxon>Chordata</taxon>
        <taxon>Craniata</taxon>
        <taxon>Vertebrata</taxon>
        <taxon>Euteleostomi</taxon>
        <taxon>Amphibia</taxon>
        <taxon>Batrachia</taxon>
        <taxon>Anura</taxon>
        <taxon>Pelobatoidea</taxon>
        <taxon>Megophryidae</taxon>
        <taxon>Leptobrachium</taxon>
    </lineage>
</organism>
<comment type="subunit">
    <text evidence="7">Binds (via the PDZ domain) to isoform 2A of SYNJ2 (via the unique motif in the C-terminus). Interacts (via C-terminus) with RALBP1. Interacts (via PDZ domain) with ACVR2A (via C-terminus) and ACVR2B (via C-terminus). Forms a ternary complex with ACVR2A and RALBP1. Interacts with MAPK12. Interacts with DLL1; enhances DLL1 protein stability, and promotes notch signaling in endothelial cells.</text>
</comment>
<dbReference type="CDD" id="cd06709">
    <property type="entry name" value="PDZ_SYNJ2BP-like"/>
    <property type="match status" value="1"/>
</dbReference>
<evidence type="ECO:0000256" key="9">
    <source>
        <dbReference type="ARBA" id="ARBA00075222"/>
    </source>
</evidence>
<dbReference type="Pfam" id="PF00595">
    <property type="entry name" value="PDZ"/>
    <property type="match status" value="1"/>
</dbReference>
<gene>
    <name evidence="11" type="primary">SYNJ2BP</name>
</gene>
<evidence type="ECO:0000256" key="7">
    <source>
        <dbReference type="ARBA" id="ARBA00063547"/>
    </source>
</evidence>
<dbReference type="GO" id="GO:0019901">
    <property type="term" value="F:protein kinase binding"/>
    <property type="evidence" value="ECO:0007669"/>
    <property type="project" value="TreeGrafter"/>
</dbReference>
<keyword evidence="2" id="KW-0812">Transmembrane</keyword>
<evidence type="ECO:0000256" key="3">
    <source>
        <dbReference type="ARBA" id="ARBA00022787"/>
    </source>
</evidence>
<evidence type="ECO:0000256" key="5">
    <source>
        <dbReference type="ARBA" id="ARBA00023128"/>
    </source>
</evidence>
<dbReference type="InterPro" id="IPR001478">
    <property type="entry name" value="PDZ"/>
</dbReference>
<feature type="domain" description="PDZ" evidence="10">
    <location>
        <begin position="5"/>
        <end position="92"/>
    </location>
</feature>
<keyword evidence="3" id="KW-1000">Mitochondrion outer membrane</keyword>
<dbReference type="GeneTree" id="ENSGT00830000128402"/>
<dbReference type="Proteomes" id="UP000694569">
    <property type="component" value="Unplaced"/>
</dbReference>
<sequence length="143" mass="15208">MSAEEIQLTRGPSGLGFNIVGGTDQPYISDDPGIFVSSIKEKGAAAIDGRLQEGDRILEVNGMKLENLLHGEAVSLFRNAGEHVALNVHHKVQNQPNGVPSSHNDGDSGGISLAMILLPALIIFAEKKPMENKSMYVAECTGN</sequence>
<keyword evidence="5" id="KW-0496">Mitochondrion</keyword>
<dbReference type="GO" id="GO:0005741">
    <property type="term" value="C:mitochondrial outer membrane"/>
    <property type="evidence" value="ECO:0007669"/>
    <property type="project" value="UniProtKB-SubCell"/>
</dbReference>
<dbReference type="PROSITE" id="PS50106">
    <property type="entry name" value="PDZ"/>
    <property type="match status" value="1"/>
</dbReference>
<dbReference type="GO" id="GO:0097120">
    <property type="term" value="P:receptor localization to synapse"/>
    <property type="evidence" value="ECO:0007669"/>
    <property type="project" value="TreeGrafter"/>
</dbReference>
<dbReference type="PANTHER" id="PTHR23119">
    <property type="entry name" value="DISCS LARGE"/>
    <property type="match status" value="1"/>
</dbReference>
<dbReference type="GO" id="GO:0043113">
    <property type="term" value="P:receptor clustering"/>
    <property type="evidence" value="ECO:0007669"/>
    <property type="project" value="TreeGrafter"/>
</dbReference>
<dbReference type="GO" id="GO:0045197">
    <property type="term" value="P:establishment or maintenance of epithelial cell apical/basal polarity"/>
    <property type="evidence" value="ECO:0007669"/>
    <property type="project" value="TreeGrafter"/>
</dbReference>
<dbReference type="InterPro" id="IPR036034">
    <property type="entry name" value="PDZ_sf"/>
</dbReference>
<dbReference type="AlphaFoldDB" id="A0A8C5PJ68"/>
<evidence type="ECO:0000256" key="2">
    <source>
        <dbReference type="ARBA" id="ARBA00022692"/>
    </source>
</evidence>
<name>A0A8C5PJ68_9ANUR</name>
<dbReference type="GO" id="GO:0098609">
    <property type="term" value="P:cell-cell adhesion"/>
    <property type="evidence" value="ECO:0007669"/>
    <property type="project" value="TreeGrafter"/>
</dbReference>
<dbReference type="Gene3D" id="2.30.42.10">
    <property type="match status" value="1"/>
</dbReference>
<evidence type="ECO:0000256" key="1">
    <source>
        <dbReference type="ARBA" id="ARBA00004294"/>
    </source>
</evidence>
<dbReference type="SUPFAM" id="SSF50156">
    <property type="entry name" value="PDZ domain-like"/>
    <property type="match status" value="1"/>
</dbReference>
<dbReference type="GO" id="GO:0016323">
    <property type="term" value="C:basolateral plasma membrane"/>
    <property type="evidence" value="ECO:0007669"/>
    <property type="project" value="TreeGrafter"/>
</dbReference>
<dbReference type="InterPro" id="IPR050614">
    <property type="entry name" value="Synaptic_Scaffolding_LAP-MAGUK"/>
</dbReference>
<keyword evidence="4" id="KW-1133">Transmembrane helix</keyword>
<evidence type="ECO:0000313" key="11">
    <source>
        <dbReference type="Ensembl" id="ENSLLEP00000023646.1"/>
    </source>
</evidence>
<dbReference type="FunFam" id="2.30.42.10:FF:000161">
    <property type="entry name" value="Synaptojanin-2-binding protein"/>
    <property type="match status" value="1"/>
</dbReference>
<keyword evidence="12" id="KW-1185">Reference proteome</keyword>
<protein>
    <recommendedName>
        <fullName evidence="8">Synaptojanin-2-binding protein</fullName>
    </recommendedName>
    <alternativeName>
        <fullName evidence="9">Mitochondrial outer membrane protein 25</fullName>
    </alternativeName>
</protein>
<reference evidence="11" key="2">
    <citation type="submission" date="2025-09" db="UniProtKB">
        <authorList>
            <consortium name="Ensembl"/>
        </authorList>
    </citation>
    <scope>IDENTIFICATION</scope>
</reference>
<dbReference type="OrthoDB" id="123971at2759"/>
<dbReference type="Ensembl" id="ENSLLET00000024551.1">
    <property type="protein sequence ID" value="ENSLLEP00000023646.1"/>
    <property type="gene ID" value="ENSLLEG00000015036.1"/>
</dbReference>
<dbReference type="SMART" id="SM00228">
    <property type="entry name" value="PDZ"/>
    <property type="match status" value="1"/>
</dbReference>
<dbReference type="GO" id="GO:0030054">
    <property type="term" value="C:cell junction"/>
    <property type="evidence" value="ECO:0007669"/>
    <property type="project" value="TreeGrafter"/>
</dbReference>
<evidence type="ECO:0000256" key="4">
    <source>
        <dbReference type="ARBA" id="ARBA00022989"/>
    </source>
</evidence>
<dbReference type="PANTHER" id="PTHR23119:SF51">
    <property type="entry name" value="DISKS LARGE 1 TUMOR SUPPRESSOR PROTEIN"/>
    <property type="match status" value="1"/>
</dbReference>
<evidence type="ECO:0000256" key="8">
    <source>
        <dbReference type="ARBA" id="ARBA00070337"/>
    </source>
</evidence>
<comment type="subcellular location">
    <subcellularLocation>
        <location evidence="1">Mitochondrion outer membrane</location>
    </subcellularLocation>
</comment>
<evidence type="ECO:0000313" key="12">
    <source>
        <dbReference type="Proteomes" id="UP000694569"/>
    </source>
</evidence>
<evidence type="ECO:0000256" key="6">
    <source>
        <dbReference type="ARBA" id="ARBA00023136"/>
    </source>
</evidence>
<keyword evidence="6" id="KW-0472">Membrane</keyword>
<proteinExistence type="predicted"/>
<accession>A0A8C5PJ68</accession>
<reference evidence="11" key="1">
    <citation type="submission" date="2025-08" db="UniProtKB">
        <authorList>
            <consortium name="Ensembl"/>
        </authorList>
    </citation>
    <scope>IDENTIFICATION</scope>
</reference>
<evidence type="ECO:0000259" key="10">
    <source>
        <dbReference type="PROSITE" id="PS50106"/>
    </source>
</evidence>